<organism evidence="6 7">
    <name type="scientific">Lasiosphaeris hirsuta</name>
    <dbReference type="NCBI Taxonomy" id="260670"/>
    <lineage>
        <taxon>Eukaryota</taxon>
        <taxon>Fungi</taxon>
        <taxon>Dikarya</taxon>
        <taxon>Ascomycota</taxon>
        <taxon>Pezizomycotina</taxon>
        <taxon>Sordariomycetes</taxon>
        <taxon>Sordariomycetidae</taxon>
        <taxon>Sordariales</taxon>
        <taxon>Lasiosphaeriaceae</taxon>
        <taxon>Lasiosphaeris</taxon>
    </lineage>
</organism>
<comment type="subcellular location">
    <subcellularLocation>
        <location evidence="1">Membrane</location>
        <topology evidence="1">Multi-pass membrane protein</topology>
    </subcellularLocation>
</comment>
<keyword evidence="2 5" id="KW-0812">Transmembrane</keyword>
<feature type="transmembrane region" description="Helical" evidence="5">
    <location>
        <begin position="66"/>
        <end position="86"/>
    </location>
</feature>
<evidence type="ECO:0000256" key="2">
    <source>
        <dbReference type="ARBA" id="ARBA00022692"/>
    </source>
</evidence>
<name>A0AA40A7A5_9PEZI</name>
<dbReference type="InterPro" id="IPR002293">
    <property type="entry name" value="AA/rel_permease1"/>
</dbReference>
<feature type="transmembrane region" description="Helical" evidence="5">
    <location>
        <begin position="223"/>
        <end position="247"/>
    </location>
</feature>
<protein>
    <submittedName>
        <fullName evidence="6">Amino acid/polyamine transporter I</fullName>
    </submittedName>
</protein>
<dbReference type="GO" id="GO:0016020">
    <property type="term" value="C:membrane"/>
    <property type="evidence" value="ECO:0007669"/>
    <property type="project" value="UniProtKB-SubCell"/>
</dbReference>
<dbReference type="GO" id="GO:0015179">
    <property type="term" value="F:L-amino acid transmembrane transporter activity"/>
    <property type="evidence" value="ECO:0007669"/>
    <property type="project" value="TreeGrafter"/>
</dbReference>
<reference evidence="6" key="1">
    <citation type="submission" date="2023-06" db="EMBL/GenBank/DDBJ databases">
        <title>Genome-scale phylogeny and comparative genomics of the fungal order Sordariales.</title>
        <authorList>
            <consortium name="Lawrence Berkeley National Laboratory"/>
            <person name="Hensen N."/>
            <person name="Bonometti L."/>
            <person name="Westerberg I."/>
            <person name="Brannstrom I.O."/>
            <person name="Guillou S."/>
            <person name="Cros-Aarteil S."/>
            <person name="Calhoun S."/>
            <person name="Haridas S."/>
            <person name="Kuo A."/>
            <person name="Mondo S."/>
            <person name="Pangilinan J."/>
            <person name="Riley R."/>
            <person name="Labutti K."/>
            <person name="Andreopoulos B."/>
            <person name="Lipzen A."/>
            <person name="Chen C."/>
            <person name="Yanf M."/>
            <person name="Daum C."/>
            <person name="Ng V."/>
            <person name="Clum A."/>
            <person name="Steindorff A."/>
            <person name="Ohm R."/>
            <person name="Martin F."/>
            <person name="Silar P."/>
            <person name="Natvig D."/>
            <person name="Lalanne C."/>
            <person name="Gautier V."/>
            <person name="Ament-Velasquez S.L."/>
            <person name="Kruys A."/>
            <person name="Hutchinson M.I."/>
            <person name="Powell A.J."/>
            <person name="Barry K."/>
            <person name="Miller A.N."/>
            <person name="Grigoriev I.V."/>
            <person name="Debuchy R."/>
            <person name="Gladieux P."/>
            <person name="Thoren M.H."/>
            <person name="Johannesson H."/>
        </authorList>
    </citation>
    <scope>NUCLEOTIDE SEQUENCE</scope>
    <source>
        <strain evidence="6">SMH4607-1</strain>
    </source>
</reference>
<keyword evidence="3 5" id="KW-1133">Transmembrane helix</keyword>
<feature type="transmembrane region" description="Helical" evidence="5">
    <location>
        <begin position="320"/>
        <end position="341"/>
    </location>
</feature>
<evidence type="ECO:0000256" key="1">
    <source>
        <dbReference type="ARBA" id="ARBA00004141"/>
    </source>
</evidence>
<sequence>MYQRPKYLATAIFAVDIIAFYHSAANSVNFSSYVLRVVHGLDTTPKTNCGRSADGSVPTSLIAEEWSHKGISILAVTSVCLILAFAPKFGVYLSNILGFFKLTMLSLVVAAGFTALAGNTKAPRPDNFSSFDGAGDACPLSTQAYKNAPGSAANFALALMQVLYAYSGWENANYVLTEVHNAPKTLKRAAPLASLIVTALYILANVSYFAASSKHEIANSGTTVAAVLFTNVFGEGVFVTRILPFFISLSILGNLFSQAFAGSRVKQELAKEGILPFSRFFASDWPIKTPTGGLLLHWSFTVILIAGPRSRDAYAFTSSLYAYSQVWIQLMIACGLVYLTLSTERQWRRERTSFHTSNYLTIPWAVCLLYVLFAPFMQNSIITPTIPWYVVPTVGCSIFVLGTIYWVYWFRIWPLFGYSVAHEREVLPDGSERIKYVRQKDKSSLRRQVVRVTFT</sequence>
<evidence type="ECO:0000256" key="3">
    <source>
        <dbReference type="ARBA" id="ARBA00022989"/>
    </source>
</evidence>
<evidence type="ECO:0000313" key="6">
    <source>
        <dbReference type="EMBL" id="KAK0710634.1"/>
    </source>
</evidence>
<evidence type="ECO:0000256" key="5">
    <source>
        <dbReference type="SAM" id="Phobius"/>
    </source>
</evidence>
<proteinExistence type="predicted"/>
<dbReference type="AlphaFoldDB" id="A0AA40A7A5"/>
<gene>
    <name evidence="6" type="ORF">B0H67DRAFT_583108</name>
</gene>
<dbReference type="Pfam" id="PF13520">
    <property type="entry name" value="AA_permease_2"/>
    <property type="match status" value="1"/>
</dbReference>
<dbReference type="PIRSF" id="PIRSF006060">
    <property type="entry name" value="AA_transporter"/>
    <property type="match status" value="1"/>
</dbReference>
<accession>A0AA40A7A5</accession>
<dbReference type="PANTHER" id="PTHR11785">
    <property type="entry name" value="AMINO ACID TRANSPORTER"/>
    <property type="match status" value="1"/>
</dbReference>
<feature type="transmembrane region" description="Helical" evidence="5">
    <location>
        <begin position="388"/>
        <end position="408"/>
    </location>
</feature>
<keyword evidence="4 5" id="KW-0472">Membrane</keyword>
<feature type="transmembrane region" description="Helical" evidence="5">
    <location>
        <begin position="189"/>
        <end position="211"/>
    </location>
</feature>
<dbReference type="Gene3D" id="1.20.1740.10">
    <property type="entry name" value="Amino acid/polyamine transporter I"/>
    <property type="match status" value="1"/>
</dbReference>
<dbReference type="PANTHER" id="PTHR11785:SF382">
    <property type="entry name" value="LOW-AFFINITY METHIONINE PERMEASE"/>
    <property type="match status" value="1"/>
</dbReference>
<comment type="caution">
    <text evidence="6">The sequence shown here is derived from an EMBL/GenBank/DDBJ whole genome shotgun (WGS) entry which is preliminary data.</text>
</comment>
<feature type="transmembrane region" description="Helical" evidence="5">
    <location>
        <begin position="7"/>
        <end position="24"/>
    </location>
</feature>
<evidence type="ECO:0000313" key="7">
    <source>
        <dbReference type="Proteomes" id="UP001172102"/>
    </source>
</evidence>
<feature type="transmembrane region" description="Helical" evidence="5">
    <location>
        <begin position="362"/>
        <end position="382"/>
    </location>
</feature>
<evidence type="ECO:0000256" key="4">
    <source>
        <dbReference type="ARBA" id="ARBA00023136"/>
    </source>
</evidence>
<dbReference type="EMBL" id="JAUKUA010000005">
    <property type="protein sequence ID" value="KAK0710634.1"/>
    <property type="molecule type" value="Genomic_DNA"/>
</dbReference>
<keyword evidence="7" id="KW-1185">Reference proteome</keyword>
<feature type="transmembrane region" description="Helical" evidence="5">
    <location>
        <begin position="98"/>
        <end position="118"/>
    </location>
</feature>
<dbReference type="Proteomes" id="UP001172102">
    <property type="component" value="Unassembled WGS sequence"/>
</dbReference>
<dbReference type="InterPro" id="IPR050598">
    <property type="entry name" value="AminoAcid_Transporter"/>
</dbReference>